<gene>
    <name evidence="1" type="primary">ORF115961</name>
</gene>
<proteinExistence type="predicted"/>
<accession>A0A0B7AI04</accession>
<dbReference type="EMBL" id="HACG01032665">
    <property type="protein sequence ID" value="CEK79530.1"/>
    <property type="molecule type" value="Transcribed_RNA"/>
</dbReference>
<sequence length="67" mass="7744">MNQKPSALQQMQTSFCRHLCVLSELLEQMIGHKYCMESWLHCIQLPLSILMKDVKLNRSLPSPGTEQ</sequence>
<reference evidence="1" key="1">
    <citation type="submission" date="2014-12" db="EMBL/GenBank/DDBJ databases">
        <title>Insight into the proteome of Arion vulgaris.</title>
        <authorList>
            <person name="Aradska J."/>
            <person name="Bulat T."/>
            <person name="Smidak R."/>
            <person name="Sarate P."/>
            <person name="Gangsoo J."/>
            <person name="Sialana F."/>
            <person name="Bilban M."/>
            <person name="Lubec G."/>
        </authorList>
    </citation>
    <scope>NUCLEOTIDE SEQUENCE</scope>
    <source>
        <tissue evidence="1">Skin</tissue>
    </source>
</reference>
<evidence type="ECO:0000313" key="1">
    <source>
        <dbReference type="EMBL" id="CEK79530.1"/>
    </source>
</evidence>
<organism evidence="1">
    <name type="scientific">Arion vulgaris</name>
    <dbReference type="NCBI Taxonomy" id="1028688"/>
    <lineage>
        <taxon>Eukaryota</taxon>
        <taxon>Metazoa</taxon>
        <taxon>Spiralia</taxon>
        <taxon>Lophotrochozoa</taxon>
        <taxon>Mollusca</taxon>
        <taxon>Gastropoda</taxon>
        <taxon>Heterobranchia</taxon>
        <taxon>Euthyneura</taxon>
        <taxon>Panpulmonata</taxon>
        <taxon>Eupulmonata</taxon>
        <taxon>Stylommatophora</taxon>
        <taxon>Helicina</taxon>
        <taxon>Arionoidea</taxon>
        <taxon>Arionidae</taxon>
        <taxon>Arion</taxon>
    </lineage>
</organism>
<name>A0A0B7AI04_9EUPU</name>
<dbReference type="AlphaFoldDB" id="A0A0B7AI04"/>
<protein>
    <submittedName>
        <fullName evidence="1">Uncharacterized protein</fullName>
    </submittedName>
</protein>